<feature type="transmembrane region" description="Helical" evidence="20">
    <location>
        <begin position="294"/>
        <end position="315"/>
    </location>
</feature>
<dbReference type="PRINTS" id="PR00253">
    <property type="entry name" value="GABAARECEPTR"/>
</dbReference>
<evidence type="ECO:0000256" key="16">
    <source>
        <dbReference type="ARBA" id="ARBA00023286"/>
    </source>
</evidence>
<evidence type="ECO:0000256" key="3">
    <source>
        <dbReference type="ARBA" id="ARBA00022475"/>
    </source>
</evidence>
<keyword evidence="2" id="KW-0813">Transport</keyword>
<evidence type="ECO:0000256" key="19">
    <source>
        <dbReference type="ARBA" id="ARBA00071250"/>
    </source>
</evidence>
<dbReference type="InterPro" id="IPR036719">
    <property type="entry name" value="Neuro-gated_channel_TM_sf"/>
</dbReference>
<dbReference type="GO" id="GO:0099095">
    <property type="term" value="F:ligand-gated monoatomic anion channel activity"/>
    <property type="evidence" value="ECO:0007669"/>
    <property type="project" value="UniProtKB-ARBA"/>
</dbReference>
<sequence length="482" mass="54183">MWVEAVASAMFRVWLCLVPVLLTVAPGPAAPTGPSGSEKINITEILNSFFDKGYDKRVRPNYGGPPVNVGVTMYILSISSVNEVQMDFTLDFYFRQSWKDDRLAFVARPGLDSLTVGAEVADLIWVPDTFFANEKTAYFHQATTPNTFLRINSEGEVFRSMRLTVTNSCPMDLRYFQWIATMHSRSGEFWLYYERYKVIGHRQRSKEVPLTTGNYSRLICEIQFIRSMGYYLIQIYIPAGLIVIISWVSFWLHRNATPARVALGVTTVLTMTTLMSSTNAALPKISYIKSIDVYLGTCFVMVFASLLEYATVGYLGKRIAMRKTRTQLIAKIAEQHRQRCLAHHAATSSASTADGGTGDAAVLVAANNEIPMVRTAVSTHRYRCDGLNPSSNQEVRLKMVDPKCYSSKTSTLENPINLSHEYDAAAFYKNTNKLFGVSPSDIDKYSRVVFPVCFVCFNLMYWIIYLHISDVLDEGIVPLGSK</sequence>
<evidence type="ECO:0000256" key="14">
    <source>
        <dbReference type="ARBA" id="ARBA00023214"/>
    </source>
</evidence>
<feature type="transmembrane region" description="Helical" evidence="20">
    <location>
        <begin position="228"/>
        <end position="252"/>
    </location>
</feature>
<evidence type="ECO:0000259" key="22">
    <source>
        <dbReference type="Pfam" id="PF02931"/>
    </source>
</evidence>
<dbReference type="PANTHER" id="PTHR18945">
    <property type="entry name" value="NEUROTRANSMITTER GATED ION CHANNEL"/>
    <property type="match status" value="1"/>
</dbReference>
<dbReference type="FunFam" id="1.20.58.390:FF:000067">
    <property type="entry name" value="Glycine receptor subunit alpha-2"/>
    <property type="match status" value="1"/>
</dbReference>
<feature type="transmembrane region" description="Helical" evidence="20">
    <location>
        <begin position="261"/>
        <end position="282"/>
    </location>
</feature>
<keyword evidence="8" id="KW-0406">Ion transport</keyword>
<dbReference type="Gene3D" id="2.70.170.10">
    <property type="entry name" value="Neurotransmitter-gated ion-channel ligand-binding domain"/>
    <property type="match status" value="1"/>
</dbReference>
<dbReference type="InterPro" id="IPR036734">
    <property type="entry name" value="Neur_chan_lig-bd_sf"/>
</dbReference>
<dbReference type="InterPro" id="IPR006028">
    <property type="entry name" value="GABAA/Glycine_rcpt"/>
</dbReference>
<evidence type="ECO:0000256" key="10">
    <source>
        <dbReference type="ARBA" id="ARBA00023157"/>
    </source>
</evidence>
<feature type="transmembrane region" description="Helical" evidence="20">
    <location>
        <begin position="448"/>
        <end position="468"/>
    </location>
</feature>
<evidence type="ECO:0000256" key="13">
    <source>
        <dbReference type="ARBA" id="ARBA00023180"/>
    </source>
</evidence>
<evidence type="ECO:0000256" key="4">
    <source>
        <dbReference type="ARBA" id="ARBA00022692"/>
    </source>
</evidence>
<keyword evidence="16" id="KW-1071">Ligand-gated ion channel</keyword>
<evidence type="ECO:0000256" key="1">
    <source>
        <dbReference type="ARBA" id="ARBA00010180"/>
    </source>
</evidence>
<dbReference type="Gene3D" id="1.20.58.390">
    <property type="entry name" value="Neurotransmitter-gated ion-channel transmembrane domain"/>
    <property type="match status" value="1"/>
</dbReference>
<dbReference type="GO" id="GO:0045211">
    <property type="term" value="C:postsynaptic membrane"/>
    <property type="evidence" value="ECO:0007669"/>
    <property type="project" value="UniProtKB-SubCell"/>
</dbReference>
<keyword evidence="12" id="KW-0869">Chloride channel</keyword>
<keyword evidence="7" id="KW-0770">Synapse</keyword>
<evidence type="ECO:0000313" key="24">
    <source>
        <dbReference type="EMBL" id="KAF8791470.1"/>
    </source>
</evidence>
<keyword evidence="11 24" id="KW-0675">Receptor</keyword>
<evidence type="ECO:0000256" key="8">
    <source>
        <dbReference type="ARBA" id="ARBA00023065"/>
    </source>
</evidence>
<evidence type="ECO:0000256" key="21">
    <source>
        <dbReference type="SAM" id="SignalP"/>
    </source>
</evidence>
<dbReference type="InterPro" id="IPR006029">
    <property type="entry name" value="Neurotrans-gated_channel_TM"/>
</dbReference>
<dbReference type="AlphaFoldDB" id="A0A8T0FPT6"/>
<dbReference type="GO" id="GO:0004888">
    <property type="term" value="F:transmembrane signaling receptor activity"/>
    <property type="evidence" value="ECO:0007669"/>
    <property type="project" value="InterPro"/>
</dbReference>
<feature type="domain" description="Neurotransmitter-gated ion-channel ligand-binding" evidence="22">
    <location>
        <begin position="44"/>
        <end position="176"/>
    </location>
</feature>
<gene>
    <name evidence="24" type="ORF">HNY73_006327</name>
</gene>
<dbReference type="GO" id="GO:0034707">
    <property type="term" value="C:chloride channel complex"/>
    <property type="evidence" value="ECO:0007669"/>
    <property type="project" value="UniProtKB-KW"/>
</dbReference>
<keyword evidence="15" id="KW-0628">Postsynaptic cell membrane</keyword>
<feature type="domain" description="Neurotransmitter-gated ion-channel transmembrane" evidence="23">
    <location>
        <begin position="235"/>
        <end position="462"/>
    </location>
</feature>
<keyword evidence="10" id="KW-1015">Disulfide bond</keyword>
<comment type="subcellular location">
    <subcellularLocation>
        <location evidence="18">Postsynaptic cell membrane</location>
        <topology evidence="18">Multi-pass membrane protein</topology>
    </subcellularLocation>
</comment>
<keyword evidence="5 21" id="KW-0732">Signal</keyword>
<evidence type="ECO:0000256" key="12">
    <source>
        <dbReference type="ARBA" id="ARBA00023173"/>
    </source>
</evidence>
<dbReference type="Proteomes" id="UP000807504">
    <property type="component" value="Unassembled WGS sequence"/>
</dbReference>
<dbReference type="Pfam" id="PF02932">
    <property type="entry name" value="Neur_chan_memb"/>
    <property type="match status" value="1"/>
</dbReference>
<feature type="chain" id="PRO_5035878315" description="Gamma-aminobutyric acid receptor subunit beta" evidence="21">
    <location>
        <begin position="30"/>
        <end position="482"/>
    </location>
</feature>
<evidence type="ECO:0000256" key="2">
    <source>
        <dbReference type="ARBA" id="ARBA00022448"/>
    </source>
</evidence>
<comment type="similarity">
    <text evidence="1">Belongs to the ligand-gated ion channel (TC 1.A.9) family. Gamma-aminobutyric acid receptor (TC 1.A.9.5) subfamily.</text>
</comment>
<keyword evidence="9 20" id="KW-0472">Membrane</keyword>
<organism evidence="24 25">
    <name type="scientific">Argiope bruennichi</name>
    <name type="common">Wasp spider</name>
    <name type="synonym">Aranea bruennichi</name>
    <dbReference type="NCBI Taxonomy" id="94029"/>
    <lineage>
        <taxon>Eukaryota</taxon>
        <taxon>Metazoa</taxon>
        <taxon>Ecdysozoa</taxon>
        <taxon>Arthropoda</taxon>
        <taxon>Chelicerata</taxon>
        <taxon>Arachnida</taxon>
        <taxon>Araneae</taxon>
        <taxon>Araneomorphae</taxon>
        <taxon>Entelegynae</taxon>
        <taxon>Araneoidea</taxon>
        <taxon>Araneidae</taxon>
        <taxon>Argiope</taxon>
    </lineage>
</organism>
<dbReference type="EMBL" id="JABXBU010000011">
    <property type="protein sequence ID" value="KAF8791470.1"/>
    <property type="molecule type" value="Genomic_DNA"/>
</dbReference>
<evidence type="ECO:0000256" key="7">
    <source>
        <dbReference type="ARBA" id="ARBA00023018"/>
    </source>
</evidence>
<protein>
    <recommendedName>
        <fullName evidence="19">Gamma-aminobutyric acid receptor subunit beta</fullName>
    </recommendedName>
</protein>
<dbReference type="SUPFAM" id="SSF63712">
    <property type="entry name" value="Nicotinic receptor ligand binding domain-like"/>
    <property type="match status" value="1"/>
</dbReference>
<name>A0A8T0FPT6_ARGBR</name>
<evidence type="ECO:0000256" key="15">
    <source>
        <dbReference type="ARBA" id="ARBA00023257"/>
    </source>
</evidence>
<dbReference type="Pfam" id="PF02931">
    <property type="entry name" value="Neur_chan_LBD"/>
    <property type="match status" value="1"/>
</dbReference>
<reference evidence="24" key="2">
    <citation type="submission" date="2020-06" db="EMBL/GenBank/DDBJ databases">
        <authorList>
            <person name="Sheffer M."/>
        </authorList>
    </citation>
    <scope>NUCLEOTIDE SEQUENCE</scope>
</reference>
<dbReference type="GO" id="GO:0005254">
    <property type="term" value="F:chloride channel activity"/>
    <property type="evidence" value="ECO:0007669"/>
    <property type="project" value="UniProtKB-KW"/>
</dbReference>
<evidence type="ECO:0000259" key="23">
    <source>
        <dbReference type="Pfam" id="PF02932"/>
    </source>
</evidence>
<proteinExistence type="inferred from homology"/>
<comment type="caution">
    <text evidence="24">The sequence shown here is derived from an EMBL/GenBank/DDBJ whole genome shotgun (WGS) entry which is preliminary data.</text>
</comment>
<dbReference type="InterPro" id="IPR006201">
    <property type="entry name" value="Neur_channel"/>
</dbReference>
<dbReference type="SUPFAM" id="SSF90112">
    <property type="entry name" value="Neurotransmitter-gated ion-channel transmembrane pore"/>
    <property type="match status" value="1"/>
</dbReference>
<evidence type="ECO:0000256" key="18">
    <source>
        <dbReference type="ARBA" id="ARBA00034104"/>
    </source>
</evidence>
<dbReference type="CDD" id="cd19049">
    <property type="entry name" value="LGIC_TM_anion"/>
    <property type="match status" value="1"/>
</dbReference>
<evidence type="ECO:0000256" key="20">
    <source>
        <dbReference type="SAM" id="Phobius"/>
    </source>
</evidence>
<dbReference type="FunFam" id="2.70.170.10:FF:000021">
    <property type="entry name" value="Gamma-aminobutyric acid receptor isoform 3b"/>
    <property type="match status" value="1"/>
</dbReference>
<evidence type="ECO:0000256" key="5">
    <source>
        <dbReference type="ARBA" id="ARBA00022729"/>
    </source>
</evidence>
<keyword evidence="6 20" id="KW-1133">Transmembrane helix</keyword>
<accession>A0A8T0FPT6</accession>
<evidence type="ECO:0000256" key="11">
    <source>
        <dbReference type="ARBA" id="ARBA00023170"/>
    </source>
</evidence>
<evidence type="ECO:0000256" key="6">
    <source>
        <dbReference type="ARBA" id="ARBA00022989"/>
    </source>
</evidence>
<dbReference type="InterPro" id="IPR006202">
    <property type="entry name" value="Neur_chan_lig-bd"/>
</dbReference>
<keyword evidence="17" id="KW-0407">Ion channel</keyword>
<keyword evidence="13" id="KW-0325">Glycoprotein</keyword>
<feature type="signal peptide" evidence="21">
    <location>
        <begin position="1"/>
        <end position="29"/>
    </location>
</feature>
<reference evidence="24" key="1">
    <citation type="journal article" date="2020" name="bioRxiv">
        <title>Chromosome-level reference genome of the European wasp spider Argiope bruennichi: a resource for studies on range expansion and evolutionary adaptation.</title>
        <authorList>
            <person name="Sheffer M.M."/>
            <person name="Hoppe A."/>
            <person name="Krehenwinkel H."/>
            <person name="Uhl G."/>
            <person name="Kuss A.W."/>
            <person name="Jensen L."/>
            <person name="Jensen C."/>
            <person name="Gillespie R.G."/>
            <person name="Hoff K.J."/>
            <person name="Prost S."/>
        </authorList>
    </citation>
    <scope>NUCLEOTIDE SEQUENCE</scope>
</reference>
<keyword evidence="14" id="KW-0868">Chloride</keyword>
<evidence type="ECO:0000313" key="25">
    <source>
        <dbReference type="Proteomes" id="UP000807504"/>
    </source>
</evidence>
<evidence type="ECO:0000256" key="17">
    <source>
        <dbReference type="ARBA" id="ARBA00023303"/>
    </source>
</evidence>
<keyword evidence="3" id="KW-1003">Cell membrane</keyword>
<keyword evidence="4 20" id="KW-0812">Transmembrane</keyword>
<keyword evidence="25" id="KW-1185">Reference proteome</keyword>
<evidence type="ECO:0000256" key="9">
    <source>
        <dbReference type="ARBA" id="ARBA00023136"/>
    </source>
</evidence>
<dbReference type="PRINTS" id="PR00252">
    <property type="entry name" value="NRIONCHANNEL"/>
</dbReference>
<dbReference type="InterPro" id="IPR038050">
    <property type="entry name" value="Neuro_actylchol_rec"/>
</dbReference>
<dbReference type="GO" id="GO:0005230">
    <property type="term" value="F:extracellular ligand-gated monoatomic ion channel activity"/>
    <property type="evidence" value="ECO:0007669"/>
    <property type="project" value="InterPro"/>
</dbReference>